<dbReference type="AlphaFoldDB" id="G3HHF5"/>
<name>G3HHF5_CRIGR</name>
<protein>
    <submittedName>
        <fullName evidence="1">Uncharacterized protein</fullName>
    </submittedName>
</protein>
<dbReference type="EMBL" id="JH000378">
    <property type="protein sequence ID" value="EGV92845.1"/>
    <property type="molecule type" value="Genomic_DNA"/>
</dbReference>
<reference evidence="2" key="1">
    <citation type="journal article" date="2011" name="Nat. Biotechnol.">
        <title>The genomic sequence of the Chinese hamster ovary (CHO)-K1 cell line.</title>
        <authorList>
            <person name="Xu X."/>
            <person name="Nagarajan H."/>
            <person name="Lewis N.E."/>
            <person name="Pan S."/>
            <person name="Cai Z."/>
            <person name="Liu X."/>
            <person name="Chen W."/>
            <person name="Xie M."/>
            <person name="Wang W."/>
            <person name="Hammond S."/>
            <person name="Andersen M.R."/>
            <person name="Neff N."/>
            <person name="Passarelli B."/>
            <person name="Koh W."/>
            <person name="Fan H.C."/>
            <person name="Wang J."/>
            <person name="Gui Y."/>
            <person name="Lee K.H."/>
            <person name="Betenbaugh M.J."/>
            <person name="Quake S.R."/>
            <person name="Famili I."/>
            <person name="Palsson B.O."/>
            <person name="Wang J."/>
        </authorList>
    </citation>
    <scope>NUCLEOTIDE SEQUENCE [LARGE SCALE GENOMIC DNA]</scope>
    <source>
        <strain evidence="2">CHO K1 cell line</strain>
    </source>
</reference>
<accession>G3HHF5</accession>
<evidence type="ECO:0000313" key="1">
    <source>
        <dbReference type="EMBL" id="EGV92845.1"/>
    </source>
</evidence>
<evidence type="ECO:0000313" key="2">
    <source>
        <dbReference type="Proteomes" id="UP000001075"/>
    </source>
</evidence>
<organism evidence="1 2">
    <name type="scientific">Cricetulus griseus</name>
    <name type="common">Chinese hamster</name>
    <name type="synonym">Cricetulus barabensis griseus</name>
    <dbReference type="NCBI Taxonomy" id="10029"/>
    <lineage>
        <taxon>Eukaryota</taxon>
        <taxon>Metazoa</taxon>
        <taxon>Chordata</taxon>
        <taxon>Craniata</taxon>
        <taxon>Vertebrata</taxon>
        <taxon>Euteleostomi</taxon>
        <taxon>Mammalia</taxon>
        <taxon>Eutheria</taxon>
        <taxon>Euarchontoglires</taxon>
        <taxon>Glires</taxon>
        <taxon>Rodentia</taxon>
        <taxon>Myomorpha</taxon>
        <taxon>Muroidea</taxon>
        <taxon>Cricetidae</taxon>
        <taxon>Cricetinae</taxon>
        <taxon>Cricetulus</taxon>
    </lineage>
</organism>
<proteinExistence type="predicted"/>
<dbReference type="Proteomes" id="UP000001075">
    <property type="component" value="Unassembled WGS sequence"/>
</dbReference>
<gene>
    <name evidence="1" type="ORF">I79_010056</name>
</gene>
<sequence>MTDINSYVSEYYGDNKIGSREKQTIMDLKLGSAHSKLDDFIRVAKSVQVFSSFIQRGWSYLLHML</sequence>
<dbReference type="InParanoid" id="G3HHF5"/>